<proteinExistence type="predicted"/>
<gene>
    <name evidence="4" type="ORF">S01H4_64390</name>
</gene>
<dbReference type="SUPFAM" id="SSF55785">
    <property type="entry name" value="PYP-like sensor domain (PAS domain)"/>
    <property type="match status" value="1"/>
</dbReference>
<dbReference type="PROSITE" id="PS50113">
    <property type="entry name" value="PAC"/>
    <property type="match status" value="1"/>
</dbReference>
<feature type="region of interest" description="Disordered" evidence="1">
    <location>
        <begin position="100"/>
        <end position="127"/>
    </location>
</feature>
<evidence type="ECO:0000259" key="2">
    <source>
        <dbReference type="PROSITE" id="PS50112"/>
    </source>
</evidence>
<sequence length="127" mass="14544">SIIRDSAGRPTFFVAITKDITERRRAEKALQDNERRYRLLAENVTDVIWTTDINLNLTYISPSVTHLMGYSLEEVMALRLEEILVPDSFLSVMKVFEQERSAASKKGRGPRRRPTLELEVNCKDGST</sequence>
<dbReference type="InterPro" id="IPR000014">
    <property type="entry name" value="PAS"/>
</dbReference>
<comment type="caution">
    <text evidence="4">The sequence shown here is derived from an EMBL/GenBank/DDBJ whole genome shotgun (WGS) entry which is preliminary data.</text>
</comment>
<feature type="domain" description="PAC" evidence="3">
    <location>
        <begin position="1"/>
        <end position="32"/>
    </location>
</feature>
<feature type="non-terminal residue" evidence="4">
    <location>
        <position position="1"/>
    </location>
</feature>
<reference evidence="4" key="1">
    <citation type="journal article" date="2014" name="Front. Microbiol.">
        <title>High frequency of phylogenetically diverse reductive dehalogenase-homologous genes in deep subseafloor sedimentary metagenomes.</title>
        <authorList>
            <person name="Kawai M."/>
            <person name="Futagami T."/>
            <person name="Toyoda A."/>
            <person name="Takaki Y."/>
            <person name="Nishi S."/>
            <person name="Hori S."/>
            <person name="Arai W."/>
            <person name="Tsubouchi T."/>
            <person name="Morono Y."/>
            <person name="Uchiyama I."/>
            <person name="Ito T."/>
            <person name="Fujiyama A."/>
            <person name="Inagaki F."/>
            <person name="Takami H."/>
        </authorList>
    </citation>
    <scope>NUCLEOTIDE SEQUENCE</scope>
    <source>
        <strain evidence="4">Expedition CK06-06</strain>
    </source>
</reference>
<dbReference type="Pfam" id="PF00989">
    <property type="entry name" value="PAS"/>
    <property type="match status" value="1"/>
</dbReference>
<evidence type="ECO:0000313" key="4">
    <source>
        <dbReference type="EMBL" id="GAH10002.1"/>
    </source>
</evidence>
<name>X1CQC0_9ZZZZ</name>
<dbReference type="GO" id="GO:0006355">
    <property type="term" value="P:regulation of DNA-templated transcription"/>
    <property type="evidence" value="ECO:0007669"/>
    <property type="project" value="InterPro"/>
</dbReference>
<organism evidence="4">
    <name type="scientific">marine sediment metagenome</name>
    <dbReference type="NCBI Taxonomy" id="412755"/>
    <lineage>
        <taxon>unclassified sequences</taxon>
        <taxon>metagenomes</taxon>
        <taxon>ecological metagenomes</taxon>
    </lineage>
</organism>
<evidence type="ECO:0000256" key="1">
    <source>
        <dbReference type="SAM" id="MobiDB-lite"/>
    </source>
</evidence>
<accession>X1CQC0</accession>
<evidence type="ECO:0008006" key="5">
    <source>
        <dbReference type="Google" id="ProtNLM"/>
    </source>
</evidence>
<dbReference type="SMART" id="SM00091">
    <property type="entry name" value="PAS"/>
    <property type="match status" value="1"/>
</dbReference>
<dbReference type="AlphaFoldDB" id="X1CQC0"/>
<dbReference type="InterPro" id="IPR035965">
    <property type="entry name" value="PAS-like_dom_sf"/>
</dbReference>
<feature type="domain" description="PAS" evidence="2">
    <location>
        <begin position="33"/>
        <end position="103"/>
    </location>
</feature>
<protein>
    <recommendedName>
        <fullName evidence="5">PAS domain-containing protein</fullName>
    </recommendedName>
</protein>
<evidence type="ECO:0000259" key="3">
    <source>
        <dbReference type="PROSITE" id="PS50113"/>
    </source>
</evidence>
<feature type="non-terminal residue" evidence="4">
    <location>
        <position position="127"/>
    </location>
</feature>
<dbReference type="CDD" id="cd00130">
    <property type="entry name" value="PAS"/>
    <property type="match status" value="1"/>
</dbReference>
<dbReference type="EMBL" id="BART01039031">
    <property type="protein sequence ID" value="GAH10002.1"/>
    <property type="molecule type" value="Genomic_DNA"/>
</dbReference>
<dbReference type="Gene3D" id="3.30.450.20">
    <property type="entry name" value="PAS domain"/>
    <property type="match status" value="2"/>
</dbReference>
<dbReference type="PROSITE" id="PS50112">
    <property type="entry name" value="PAS"/>
    <property type="match status" value="1"/>
</dbReference>
<dbReference type="InterPro" id="IPR013767">
    <property type="entry name" value="PAS_fold"/>
</dbReference>
<feature type="compositionally biased region" description="Basic residues" evidence="1">
    <location>
        <begin position="103"/>
        <end position="113"/>
    </location>
</feature>
<dbReference type="InterPro" id="IPR000700">
    <property type="entry name" value="PAS-assoc_C"/>
</dbReference>
<feature type="compositionally biased region" description="Basic and acidic residues" evidence="1">
    <location>
        <begin position="114"/>
        <end position="127"/>
    </location>
</feature>
<dbReference type="NCBIfam" id="TIGR00229">
    <property type="entry name" value="sensory_box"/>
    <property type="match status" value="1"/>
</dbReference>